<accession>A0A8S5V2B0</accession>
<reference evidence="1" key="1">
    <citation type="journal article" date="2021" name="Proc. Natl. Acad. Sci. U.S.A.">
        <title>A Catalog of Tens of Thousands of Viruses from Human Metagenomes Reveals Hidden Associations with Chronic Diseases.</title>
        <authorList>
            <person name="Tisza M.J."/>
            <person name="Buck C.B."/>
        </authorList>
    </citation>
    <scope>NUCLEOTIDE SEQUENCE</scope>
    <source>
        <strain evidence="1">CtncN39</strain>
    </source>
</reference>
<organism evidence="1">
    <name type="scientific">Myoviridae sp. ctncN39</name>
    <dbReference type="NCBI Taxonomy" id="2825170"/>
    <lineage>
        <taxon>Viruses</taxon>
        <taxon>Duplodnaviria</taxon>
        <taxon>Heunggongvirae</taxon>
        <taxon>Uroviricota</taxon>
        <taxon>Caudoviricetes</taxon>
    </lineage>
</organism>
<name>A0A8S5V2B0_9CAUD</name>
<evidence type="ECO:0000313" key="1">
    <source>
        <dbReference type="EMBL" id="DAG00853.1"/>
    </source>
</evidence>
<sequence length="57" mass="6859">MAAKKEEYVLPSLNARMLVDLMNDFYQQPGVEEAYQQWLAERRAEKKRKRKKREDAT</sequence>
<protein>
    <submittedName>
        <fullName evidence="1">Uncharacterized protein</fullName>
    </submittedName>
</protein>
<proteinExistence type="predicted"/>
<dbReference type="EMBL" id="BK016183">
    <property type="protein sequence ID" value="DAG00853.1"/>
    <property type="molecule type" value="Genomic_DNA"/>
</dbReference>